<feature type="coiled-coil region" evidence="1">
    <location>
        <begin position="55"/>
        <end position="96"/>
    </location>
</feature>
<accession>A0AAT9JAM7</accession>
<reference evidence="2" key="1">
    <citation type="journal article" date="2024" name="ISME J.">
        <title>Pleomorphic viruses establish stable relationship with marine hyperthermophilic archaea.</title>
        <authorList>
            <person name="Baquero D.P."/>
            <person name="Bignon E.A."/>
            <person name="Krupovic M."/>
        </authorList>
    </citation>
    <scope>NUCLEOTIDE SEQUENCE</scope>
</reference>
<evidence type="ECO:0000313" key="2">
    <source>
        <dbReference type="EMBL" id="DBA54607.1"/>
    </source>
</evidence>
<gene>
    <name evidence="2" type="ORF">AvPV1_gp25</name>
</gene>
<dbReference type="EMBL" id="BK065155">
    <property type="protein sequence ID" value="DBA54607.1"/>
    <property type="molecule type" value="Genomic_DNA"/>
</dbReference>
<protein>
    <submittedName>
        <fullName evidence="2">Uncharacterized protein</fullName>
    </submittedName>
</protein>
<keyword evidence="1" id="KW-0175">Coiled coil</keyword>
<sequence>MPRELKFGEPTVNIGIRVPVSWKRLIEDVHGSPTEYIRSLIEQDLLKNMDPERLEIRVRMELSEVKKRLEELELERLKLEERKSELERQLEEIGNKRILTVSEEERKTILERFSGIRRERKIVLKVLSVFARDYGYDIITAKKKVLAVLPELSEYLDAGVVAMIHR</sequence>
<organism evidence="2">
    <name type="scientific">Archaeoglobus veneficus pleomorphic virus 1</name>
    <dbReference type="NCBI Taxonomy" id="3115750"/>
    <lineage>
        <taxon>Viruses</taxon>
        <taxon>Monodnaviria</taxon>
        <taxon>Trapavirae</taxon>
        <taxon>Calorviricota</taxon>
        <taxon>Caminiviricetes</taxon>
        <taxon>Ageovirales</taxon>
        <taxon>Thalassapleoviridae</taxon>
        <taxon>Avenivirus</taxon>
        <taxon>Avenivirus atlanticense</taxon>
    </lineage>
</organism>
<name>A0AAT9JAM7_9VIRU</name>
<evidence type="ECO:0000256" key="1">
    <source>
        <dbReference type="SAM" id="Coils"/>
    </source>
</evidence>
<proteinExistence type="predicted"/>